<dbReference type="OMA" id="CEKPIGH"/>
<organism evidence="12 13">
    <name type="scientific">Ectocarpus siliculosus</name>
    <name type="common">Brown alga</name>
    <name type="synonym">Conferva siliculosa</name>
    <dbReference type="NCBI Taxonomy" id="2880"/>
    <lineage>
        <taxon>Eukaryota</taxon>
        <taxon>Sar</taxon>
        <taxon>Stramenopiles</taxon>
        <taxon>Ochrophyta</taxon>
        <taxon>PX clade</taxon>
        <taxon>Phaeophyceae</taxon>
        <taxon>Ectocarpales</taxon>
        <taxon>Ectocarpaceae</taxon>
        <taxon>Ectocarpus</taxon>
    </lineage>
</organism>
<feature type="compositionally biased region" description="Gly residues" evidence="11">
    <location>
        <begin position="316"/>
        <end position="326"/>
    </location>
</feature>
<keyword evidence="10" id="KW-0131">Cell cycle</keyword>
<feature type="region of interest" description="Disordered" evidence="11">
    <location>
        <begin position="723"/>
        <end position="774"/>
    </location>
</feature>
<dbReference type="OrthoDB" id="362021at2759"/>
<dbReference type="GO" id="GO:0007076">
    <property type="term" value="P:mitotic chromosome condensation"/>
    <property type="evidence" value="ECO:0007669"/>
    <property type="project" value="InterPro"/>
</dbReference>
<dbReference type="EMBL" id="FN647832">
    <property type="protein sequence ID" value="CBN75523.1"/>
    <property type="molecule type" value="Genomic_DNA"/>
</dbReference>
<evidence type="ECO:0000256" key="8">
    <source>
        <dbReference type="ARBA" id="ARBA00022776"/>
    </source>
</evidence>
<evidence type="ECO:0000256" key="10">
    <source>
        <dbReference type="ARBA" id="ARBA00023306"/>
    </source>
</evidence>
<comment type="similarity">
    <text evidence="3">Belongs to the CND2 (condensin subunit 2) family.</text>
</comment>
<evidence type="ECO:0000256" key="11">
    <source>
        <dbReference type="SAM" id="MobiDB-lite"/>
    </source>
</evidence>
<feature type="region of interest" description="Disordered" evidence="11">
    <location>
        <begin position="163"/>
        <end position="216"/>
    </location>
</feature>
<feature type="compositionally biased region" description="Low complexity" evidence="11">
    <location>
        <begin position="578"/>
        <end position="587"/>
    </location>
</feature>
<feature type="compositionally biased region" description="Acidic residues" evidence="11">
    <location>
        <begin position="470"/>
        <end position="481"/>
    </location>
</feature>
<reference evidence="12 13" key="1">
    <citation type="journal article" date="2010" name="Nature">
        <title>The Ectocarpus genome and the independent evolution of multicellularity in brown algae.</title>
        <authorList>
            <person name="Cock J.M."/>
            <person name="Sterck L."/>
            <person name="Rouze P."/>
            <person name="Scornet D."/>
            <person name="Allen A.E."/>
            <person name="Amoutzias G."/>
            <person name="Anthouard V."/>
            <person name="Artiguenave F."/>
            <person name="Aury J.M."/>
            <person name="Badger J.H."/>
            <person name="Beszteri B."/>
            <person name="Billiau K."/>
            <person name="Bonnet E."/>
            <person name="Bothwell J.H."/>
            <person name="Bowler C."/>
            <person name="Boyen C."/>
            <person name="Brownlee C."/>
            <person name="Carrano C.J."/>
            <person name="Charrier B."/>
            <person name="Cho G.Y."/>
            <person name="Coelho S.M."/>
            <person name="Collen J."/>
            <person name="Corre E."/>
            <person name="Da Silva C."/>
            <person name="Delage L."/>
            <person name="Delaroque N."/>
            <person name="Dittami S.M."/>
            <person name="Doulbeau S."/>
            <person name="Elias M."/>
            <person name="Farnham G."/>
            <person name="Gachon C.M."/>
            <person name="Gschloessl B."/>
            <person name="Heesch S."/>
            <person name="Jabbari K."/>
            <person name="Jubin C."/>
            <person name="Kawai H."/>
            <person name="Kimura K."/>
            <person name="Kloareg B."/>
            <person name="Kupper F.C."/>
            <person name="Lang D."/>
            <person name="Le Bail A."/>
            <person name="Leblanc C."/>
            <person name="Lerouge P."/>
            <person name="Lohr M."/>
            <person name="Lopez P.J."/>
            <person name="Martens C."/>
            <person name="Maumus F."/>
            <person name="Michel G."/>
            <person name="Miranda-Saavedra D."/>
            <person name="Morales J."/>
            <person name="Moreau H."/>
            <person name="Motomura T."/>
            <person name="Nagasato C."/>
            <person name="Napoli C.A."/>
            <person name="Nelson D.R."/>
            <person name="Nyvall-Collen P."/>
            <person name="Peters A.F."/>
            <person name="Pommier C."/>
            <person name="Potin P."/>
            <person name="Poulain J."/>
            <person name="Quesneville H."/>
            <person name="Read B."/>
            <person name="Rensing S.A."/>
            <person name="Ritter A."/>
            <person name="Rousvoal S."/>
            <person name="Samanta M."/>
            <person name="Samson G."/>
            <person name="Schroeder D.C."/>
            <person name="Segurens B."/>
            <person name="Strittmatter M."/>
            <person name="Tonon T."/>
            <person name="Tregear J.W."/>
            <person name="Valentin K."/>
            <person name="von Dassow P."/>
            <person name="Yamagishi T."/>
            <person name="Van de Peer Y."/>
            <person name="Wincker P."/>
        </authorList>
    </citation>
    <scope>NUCLEOTIDE SEQUENCE [LARGE SCALE GENOMIC DNA]</scope>
    <source>
        <strain evidence="13">Ec32 / CCAP1310/4</strain>
    </source>
</reference>
<dbReference type="PANTHER" id="PTHR13108:SF9">
    <property type="entry name" value="CONDENSIN COMPLEX SUBUNIT 2"/>
    <property type="match status" value="1"/>
</dbReference>
<evidence type="ECO:0000256" key="7">
    <source>
        <dbReference type="ARBA" id="ARBA00022618"/>
    </source>
</evidence>
<proteinExistence type="inferred from homology"/>
<dbReference type="eggNOG" id="KOG2328">
    <property type="taxonomic scope" value="Eukaryota"/>
</dbReference>
<dbReference type="GO" id="GO:0005737">
    <property type="term" value="C:cytoplasm"/>
    <property type="evidence" value="ECO:0007669"/>
    <property type="project" value="UniProtKB-SubCell"/>
</dbReference>
<evidence type="ECO:0000256" key="4">
    <source>
        <dbReference type="ARBA" id="ARBA00016065"/>
    </source>
</evidence>
<keyword evidence="7" id="KW-0132">Cell division</keyword>
<feature type="compositionally biased region" description="Basic and acidic residues" evidence="11">
    <location>
        <begin position="99"/>
        <end position="121"/>
    </location>
</feature>
<evidence type="ECO:0000256" key="1">
    <source>
        <dbReference type="ARBA" id="ARBA00004286"/>
    </source>
</evidence>
<keyword evidence="6" id="KW-0963">Cytoplasm</keyword>
<evidence type="ECO:0000313" key="13">
    <source>
        <dbReference type="Proteomes" id="UP000002630"/>
    </source>
</evidence>
<feature type="compositionally biased region" description="Gly residues" evidence="11">
    <location>
        <begin position="351"/>
        <end position="361"/>
    </location>
</feature>
<dbReference type="Proteomes" id="UP000002630">
    <property type="component" value="Linkage Group LG03"/>
</dbReference>
<dbReference type="EMBL" id="FN649728">
    <property type="protein sequence ID" value="CBN75523.1"/>
    <property type="molecule type" value="Genomic_DNA"/>
</dbReference>
<accession>D8LD70</accession>
<gene>
    <name evidence="12" type="ORF">Esi_0114_0045</name>
</gene>
<feature type="compositionally biased region" description="Basic and acidic residues" evidence="11">
    <location>
        <begin position="748"/>
        <end position="762"/>
    </location>
</feature>
<feature type="compositionally biased region" description="Acidic residues" evidence="11">
    <location>
        <begin position="605"/>
        <end position="634"/>
    </location>
</feature>
<name>D8LD70_ECTSI</name>
<dbReference type="InterPro" id="IPR022816">
    <property type="entry name" value="Condensin_barren_su2"/>
</dbReference>
<keyword evidence="8" id="KW-0498">Mitosis</keyword>
<feature type="region of interest" description="Disordered" evidence="11">
    <location>
        <begin position="86"/>
        <end position="121"/>
    </location>
</feature>
<evidence type="ECO:0000313" key="12">
    <source>
        <dbReference type="EMBL" id="CBN75523.1"/>
    </source>
</evidence>
<keyword evidence="9" id="KW-0226">DNA condensation</keyword>
<dbReference type="STRING" id="2880.D8LD70"/>
<feature type="region of interest" description="Disordered" evidence="11">
    <location>
        <begin position="449"/>
        <end position="531"/>
    </location>
</feature>
<keyword evidence="5" id="KW-0158">Chromosome</keyword>
<dbReference type="InParanoid" id="D8LD70"/>
<evidence type="ECO:0000256" key="9">
    <source>
        <dbReference type="ARBA" id="ARBA00023067"/>
    </source>
</evidence>
<protein>
    <recommendedName>
        <fullName evidence="4">Condensin complex subunit 2</fullName>
    </recommendedName>
</protein>
<keyword evidence="13" id="KW-1185">Reference proteome</keyword>
<dbReference type="AlphaFoldDB" id="D8LD70"/>
<feature type="compositionally biased region" description="Basic and acidic residues" evidence="11">
    <location>
        <begin position="179"/>
        <end position="191"/>
    </location>
</feature>
<feature type="region of interest" description="Disordered" evidence="11">
    <location>
        <begin position="577"/>
        <end position="663"/>
    </location>
</feature>
<evidence type="ECO:0000256" key="5">
    <source>
        <dbReference type="ARBA" id="ARBA00022454"/>
    </source>
</evidence>
<evidence type="ECO:0000256" key="2">
    <source>
        <dbReference type="ARBA" id="ARBA00004496"/>
    </source>
</evidence>
<feature type="compositionally biased region" description="Gly residues" evidence="11">
    <location>
        <begin position="636"/>
        <end position="662"/>
    </location>
</feature>
<dbReference type="Pfam" id="PF05786">
    <property type="entry name" value="Cnd2"/>
    <property type="match status" value="1"/>
</dbReference>
<dbReference type="GO" id="GO:0000796">
    <property type="term" value="C:condensin complex"/>
    <property type="evidence" value="ECO:0007669"/>
    <property type="project" value="InterPro"/>
</dbReference>
<feature type="region of interest" description="Disordered" evidence="11">
    <location>
        <begin position="262"/>
        <end position="363"/>
    </location>
</feature>
<dbReference type="GO" id="GO:0003682">
    <property type="term" value="F:chromatin binding"/>
    <property type="evidence" value="ECO:0007669"/>
    <property type="project" value="TreeGrafter"/>
</dbReference>
<evidence type="ECO:0000256" key="3">
    <source>
        <dbReference type="ARBA" id="ARBA00009471"/>
    </source>
</evidence>
<dbReference type="PANTHER" id="PTHR13108">
    <property type="entry name" value="CONDENSIN COMPLEX SUBUNIT 2"/>
    <property type="match status" value="1"/>
</dbReference>
<dbReference type="GO" id="GO:0051301">
    <property type="term" value="P:cell division"/>
    <property type="evidence" value="ECO:0007669"/>
    <property type="project" value="UniProtKB-KW"/>
</dbReference>
<comment type="subcellular location">
    <subcellularLocation>
        <location evidence="1">Chromosome</location>
    </subcellularLocation>
    <subcellularLocation>
        <location evidence="2">Cytoplasm</location>
    </subcellularLocation>
</comment>
<sequence length="839" mass="86902">MYSSIIKLSSENKITRDKCWGLHLIDYMDRVILDEGGQMGGSKVNFQKASCTLDASVKIYSHRVDATHISSYSLLDNLNRSDNDNADKGAGAAVGSSERSTRLGVHETLKKPEQLDQSETDRAFKMDPMFHKMSKIFDEAGSKGMLLNNLSVSDGCKVSFDSESSAAATAPPSPEGAEDQPRREKVFRKPEDVEDGEESKDGETPTGEEAGEQHPAAAEAAGGMTNIKDLRSTLFSLCGDLSTLALCPQLEEFRDQIAEIEEETHKDSGEAAAPRAGRGGARGDGAAVSYDTDDSDGGGGGGGFDNVPGLDDASVDGGGDFGGGGDDGGHDFNLGGGGADDDDADPFQADNGGGFGGGGGTSFLVDGDGEIGAGLGSGGGAGSSESGGVGGGGVGVTPVTLEDRLCVDMKIVNDDYAFYDTGALAAAAATSSNNTWAGASHWKFVGVKKKRPARNKRGQGGGGMGPDGEPMVDEDGNELDSGDAVGGRKARGKRRPPAIDFDAAPVAESALAPPAKPKSRGRRSQEPTLLSEDYVKRAFKAAEDGSSNYALPENARFKTKDLGELFLRTGAFTKRWAAGEAGEASEGARVDLQGFHDTNNNGGGSEDDLLFADADDGYGGGDDLDDDDDDDDDGGFQFGGGGFEAGGGDDNGGGGGGGGGIGAEVDADGVFVDNFEGQGLLAAGRRVEKISVNYAKKAKRVDVRRLKGDLWRKINTEFQSDAAVVDVDGGEGGGGAENPSEGEEEVENKDVESKSPADGGDKGEEEAEDVVKPAPEVVDMTFSNIVCDVASKEEQTGVTVSFYFICLLHLANEKGLKLEGRDDLLDFSVASDPVKEGSC</sequence>
<evidence type="ECO:0000256" key="6">
    <source>
        <dbReference type="ARBA" id="ARBA00022490"/>
    </source>
</evidence>